<name>A0AAW5T4P8_9MYCO</name>
<feature type="compositionally biased region" description="Pro residues" evidence="1">
    <location>
        <begin position="12"/>
        <end position="24"/>
    </location>
</feature>
<evidence type="ECO:0000313" key="4">
    <source>
        <dbReference type="Proteomes" id="UP001141659"/>
    </source>
</evidence>
<dbReference type="SUPFAM" id="SSF63829">
    <property type="entry name" value="Calcium-dependent phosphotriesterase"/>
    <property type="match status" value="1"/>
</dbReference>
<evidence type="ECO:0000256" key="1">
    <source>
        <dbReference type="SAM" id="MobiDB-lite"/>
    </source>
</evidence>
<dbReference type="Pfam" id="PF08450">
    <property type="entry name" value="SGL"/>
    <property type="match status" value="1"/>
</dbReference>
<evidence type="ECO:0000313" key="3">
    <source>
        <dbReference type="EMBL" id="MCV7389224.1"/>
    </source>
</evidence>
<dbReference type="EMBL" id="JACKVC010000016">
    <property type="protein sequence ID" value="MCV7389224.1"/>
    <property type="molecule type" value="Genomic_DNA"/>
</dbReference>
<gene>
    <name evidence="3" type="ORF">H5P34_14300</name>
</gene>
<sequence length="341" mass="36292">MPSSGYPGTVPHKPPIEPVRWTPPPVDPLPDFGPAELTVVPMPGEGPEDVVADESGQLWTGLVDGRIVRVSPDGAAAIVADTGGRPLGLHVARDGRVLICDSHRGLLALDPSTGGITTLVESVDGRKLTFCSNVTETSDGTIYFTESTSRFHFEHFDGAIMEARGTGGLYRLSTDGSVTTLIEGLYFANGVTVTADGSALVFAETQGRRLSKYWLTGPQAGTSTPLAVHLPGMPDNISTGSDGRIWVALVSPIVPAAERLAPLAPALRRLLWRLPKPLLPKIESQVWVVAFDADTGRAVSGIRMRHKEFGVVTGVVEADGRLWMSSIEFPALAYTDIGSTY</sequence>
<accession>A0AAW5T4P8</accession>
<organism evidence="3 4">
    <name type="scientific">Mycolicibacterium porcinum</name>
    <dbReference type="NCBI Taxonomy" id="39693"/>
    <lineage>
        <taxon>Bacteria</taxon>
        <taxon>Bacillati</taxon>
        <taxon>Actinomycetota</taxon>
        <taxon>Actinomycetes</taxon>
        <taxon>Mycobacteriales</taxon>
        <taxon>Mycobacteriaceae</taxon>
        <taxon>Mycolicibacterium</taxon>
    </lineage>
</organism>
<feature type="region of interest" description="Disordered" evidence="1">
    <location>
        <begin position="1"/>
        <end position="24"/>
    </location>
</feature>
<dbReference type="Proteomes" id="UP001141659">
    <property type="component" value="Unassembled WGS sequence"/>
</dbReference>
<dbReference type="AlphaFoldDB" id="A0AAW5T4P8"/>
<dbReference type="Gene3D" id="2.120.10.30">
    <property type="entry name" value="TolB, C-terminal domain"/>
    <property type="match status" value="1"/>
</dbReference>
<evidence type="ECO:0000259" key="2">
    <source>
        <dbReference type="Pfam" id="PF08450"/>
    </source>
</evidence>
<dbReference type="GO" id="GO:0016787">
    <property type="term" value="F:hydrolase activity"/>
    <property type="evidence" value="ECO:0007669"/>
    <property type="project" value="TreeGrafter"/>
</dbReference>
<proteinExistence type="predicted"/>
<dbReference type="PANTHER" id="PTHR10426">
    <property type="entry name" value="STRICTOSIDINE SYNTHASE-RELATED"/>
    <property type="match status" value="1"/>
</dbReference>
<feature type="domain" description="SMP-30/Gluconolactonase/LRE-like region" evidence="2">
    <location>
        <begin position="52"/>
        <end position="251"/>
    </location>
</feature>
<dbReference type="InterPro" id="IPR013658">
    <property type="entry name" value="SGL"/>
</dbReference>
<protein>
    <submittedName>
        <fullName evidence="3">SMP-30/gluconolactonase/LRE family protein</fullName>
    </submittedName>
</protein>
<dbReference type="InterPro" id="IPR011042">
    <property type="entry name" value="6-blade_b-propeller_TolB-like"/>
</dbReference>
<reference evidence="3" key="2">
    <citation type="journal article" date="2022" name="BMC Genomics">
        <title>Comparative genome analysis of mycobacteria focusing on tRNA and non-coding RNA.</title>
        <authorList>
            <person name="Behra P.R.K."/>
            <person name="Pettersson B.M.F."/>
            <person name="Ramesh M."/>
            <person name="Das S."/>
            <person name="Dasgupta S."/>
            <person name="Kirsebom L.A."/>
        </authorList>
    </citation>
    <scope>NUCLEOTIDE SEQUENCE</scope>
    <source>
        <strain evidence="3">DSM 44242</strain>
    </source>
</reference>
<reference evidence="3" key="1">
    <citation type="submission" date="2020-07" db="EMBL/GenBank/DDBJ databases">
        <authorList>
            <person name="Pettersson B.M.F."/>
            <person name="Behra P.R.K."/>
            <person name="Ramesh M."/>
            <person name="Das S."/>
            <person name="Dasgupta S."/>
            <person name="Kirsebom L.A."/>
        </authorList>
    </citation>
    <scope>NUCLEOTIDE SEQUENCE</scope>
    <source>
        <strain evidence="3">DSM 44242</strain>
    </source>
</reference>
<dbReference type="PANTHER" id="PTHR10426:SF88">
    <property type="entry name" value="ADIPOCYTE PLASMA MEMBRANE-ASSOCIATED PROTEIN HEMOMUCIN-RELATED"/>
    <property type="match status" value="1"/>
</dbReference>
<comment type="caution">
    <text evidence="3">The sequence shown here is derived from an EMBL/GenBank/DDBJ whole genome shotgun (WGS) entry which is preliminary data.</text>
</comment>